<accession>A0ABU3R0P0</accession>
<dbReference type="NCBIfam" id="NF033919">
    <property type="entry name" value="PA2779_fam"/>
    <property type="match status" value="1"/>
</dbReference>
<dbReference type="EMBL" id="JAWCUA010000007">
    <property type="protein sequence ID" value="MDU0112985.1"/>
    <property type="molecule type" value="Genomic_DNA"/>
</dbReference>
<organism evidence="2 3">
    <name type="scientific">Psychrosphaera aquimarina</name>
    <dbReference type="NCBI Taxonomy" id="2044854"/>
    <lineage>
        <taxon>Bacteria</taxon>
        <taxon>Pseudomonadati</taxon>
        <taxon>Pseudomonadota</taxon>
        <taxon>Gammaproteobacteria</taxon>
        <taxon>Alteromonadales</taxon>
        <taxon>Pseudoalteromonadaceae</taxon>
        <taxon>Psychrosphaera</taxon>
    </lineage>
</organism>
<name>A0ABU3R0P0_9GAMM</name>
<reference evidence="2 3" key="1">
    <citation type="submission" date="2023-10" db="EMBL/GenBank/DDBJ databases">
        <title>Psychrosphaera aquimaarina strain SW33 isolated from seawater.</title>
        <authorList>
            <person name="Bayburt H."/>
            <person name="Kim J.M."/>
            <person name="Choi B.J."/>
            <person name="Jeon C.O."/>
        </authorList>
    </citation>
    <scope>NUCLEOTIDE SEQUENCE [LARGE SCALE GENOMIC DNA]</scope>
    <source>
        <strain evidence="2 3">KCTC 52743</strain>
    </source>
</reference>
<feature type="chain" id="PRO_5047415584" evidence="1">
    <location>
        <begin position="25"/>
        <end position="125"/>
    </location>
</feature>
<dbReference type="Pfam" id="PF20332">
    <property type="entry name" value="DUF6627"/>
    <property type="match status" value="1"/>
</dbReference>
<keyword evidence="1" id="KW-0732">Signal</keyword>
<keyword evidence="3" id="KW-1185">Reference proteome</keyword>
<evidence type="ECO:0000256" key="1">
    <source>
        <dbReference type="SAM" id="SignalP"/>
    </source>
</evidence>
<feature type="signal peptide" evidence="1">
    <location>
        <begin position="1"/>
        <end position="24"/>
    </location>
</feature>
<comment type="caution">
    <text evidence="2">The sequence shown here is derived from an EMBL/GenBank/DDBJ whole genome shotgun (WGS) entry which is preliminary data.</text>
</comment>
<proteinExistence type="predicted"/>
<protein>
    <submittedName>
        <fullName evidence="2">PA2779 family protein</fullName>
    </submittedName>
</protein>
<dbReference type="Proteomes" id="UP001257914">
    <property type="component" value="Unassembled WGS sequence"/>
</dbReference>
<dbReference type="RefSeq" id="WP_315946626.1">
    <property type="nucleotide sequence ID" value="NZ_JAWCUA010000007.1"/>
</dbReference>
<evidence type="ECO:0000313" key="3">
    <source>
        <dbReference type="Proteomes" id="UP001257914"/>
    </source>
</evidence>
<dbReference type="InterPro" id="IPR046735">
    <property type="entry name" value="PA2779-like"/>
</dbReference>
<evidence type="ECO:0000313" key="2">
    <source>
        <dbReference type="EMBL" id="MDU0112985.1"/>
    </source>
</evidence>
<gene>
    <name evidence="2" type="ORF">RT723_08245</name>
</gene>
<sequence length="125" mass="13204">MKFKKILLTAVFTSASFLAATSHAGVVGSDTVLTQIQGEYSKQQLVSMVSNEDVLAKLEALGVDAQTAQTKISQMTNSELLAFNQQLNDAPAGGIVGTAITVFIVLAVLDLLGVTDLFTFIDPIN</sequence>